<gene>
    <name evidence="11" type="primary">LOC108561366</name>
</gene>
<evidence type="ECO:0000256" key="4">
    <source>
        <dbReference type="ARBA" id="ARBA00022827"/>
    </source>
</evidence>
<dbReference type="Gene3D" id="2.40.110.10">
    <property type="entry name" value="Butyryl-CoA Dehydrogenase, subunit A, domain 2"/>
    <property type="match status" value="1"/>
</dbReference>
<keyword evidence="3 6" id="KW-0285">Flavoprotein</keyword>
<dbReference type="Proteomes" id="UP000695000">
    <property type="component" value="Unplaced"/>
</dbReference>
<protein>
    <recommendedName>
        <fullName evidence="6">Acyl-coenzyme A oxidase</fullName>
    </recommendedName>
</protein>
<dbReference type="InterPro" id="IPR055060">
    <property type="entry name" value="ACOX_C_alpha1"/>
</dbReference>
<evidence type="ECO:0000313" key="11">
    <source>
        <dbReference type="RefSeq" id="XP_017774751.1"/>
    </source>
</evidence>
<dbReference type="InterPro" id="IPR009100">
    <property type="entry name" value="AcylCoA_DH/oxidase_NM_dom_sf"/>
</dbReference>
<dbReference type="PIRSF" id="PIRSF000168">
    <property type="entry name" value="Acyl-CoA_oxidase"/>
    <property type="match status" value="1"/>
</dbReference>
<dbReference type="Pfam" id="PF01756">
    <property type="entry name" value="ACOX"/>
    <property type="match status" value="1"/>
</dbReference>
<evidence type="ECO:0000256" key="3">
    <source>
        <dbReference type="ARBA" id="ARBA00022630"/>
    </source>
</evidence>
<evidence type="ECO:0000256" key="2">
    <source>
        <dbReference type="ARBA" id="ARBA00006288"/>
    </source>
</evidence>
<sequence length="696" mass="78720">MQQQIMDVLEDMPKGPLDVYRKQASFNWKKLKYVFEDEDLYKLKLHIWKTLEEDPIFRRPEVELTTEEMKRRTAIQFHQFCKYNFFPSDISSWPYKQKTRMVMTLNESIAVCFPDISVKHAIGMSLFTNSLMTLGTERHRAIYEAVWNRKILACLALTEVAHGSNTKNMRTMATFDKSTQEFVVNTPDFEAAKCWVGNLGKTCTVALLFAQLYTNGQCHGLHAFVVPIRDPKTLMPYPGIVVGDLGEKIGLNGIDNGFIMFQNYRIPKENLLNRTGDVTPDGDYESSFSDPAKILGAALENLSTGRVGIMQESTNNLICAMTISVRYAACRKQFGPNGGEEVTIIEYPLHQWRLFPYVAATTVIKLFVKGFTQDYLSAVEQTTNSNGGARMDSLSDLVSEIHAIVSGSKPLITTTCMAAIQESREACGGHGYLKAARLGELRNNNDPSLTYEGDNNVLIQQTSNWLIRQWNNVLEGQGTSCPLKSCDFFADHKRILSGKFQSSTPILSFEFIKECYEWLITYLVSTTNDAQNQLVAKGISKFDARNQTQVYKAAILSKTYTEYLALRYFWSNLSRADDTMLPTLKNLGYLYALWCLDKHLVYFFQGGYASGPQMVESIKSNIVRLCETLKPEVVGVMDALAPPDYIVNSVLGRADGKLYQNLQREFFGNPGSMSRPSWWHEVIVQDAPDIKFLSKL</sequence>
<evidence type="ECO:0000259" key="8">
    <source>
        <dbReference type="Pfam" id="PF02770"/>
    </source>
</evidence>
<evidence type="ECO:0000259" key="7">
    <source>
        <dbReference type="Pfam" id="PF01756"/>
    </source>
</evidence>
<name>A0ABM1MJK1_NICVS</name>
<keyword evidence="5" id="KW-0560">Oxidoreductase</keyword>
<dbReference type="InterPro" id="IPR002655">
    <property type="entry name" value="Acyl-CoA_oxidase_C"/>
</dbReference>
<keyword evidence="10" id="KW-1185">Reference proteome</keyword>
<proteinExistence type="inferred from homology"/>
<comment type="cofactor">
    <cofactor evidence="1">
        <name>FAD</name>
        <dbReference type="ChEBI" id="CHEBI:57692"/>
    </cofactor>
</comment>
<evidence type="ECO:0000256" key="6">
    <source>
        <dbReference type="PIRNR" id="PIRNR000168"/>
    </source>
</evidence>
<dbReference type="PANTHER" id="PTHR10909:SF223">
    <property type="entry name" value="ACYL-COENZYME A OXIDASE"/>
    <property type="match status" value="1"/>
</dbReference>
<evidence type="ECO:0000256" key="1">
    <source>
        <dbReference type="ARBA" id="ARBA00001974"/>
    </source>
</evidence>
<comment type="similarity">
    <text evidence="2 6">Belongs to the acyl-CoA oxidase family.</text>
</comment>
<feature type="domain" description="Acyl-CoA oxidase C-alpha1" evidence="9">
    <location>
        <begin position="302"/>
        <end position="467"/>
    </location>
</feature>
<dbReference type="GeneID" id="108561366"/>
<evidence type="ECO:0000256" key="5">
    <source>
        <dbReference type="ARBA" id="ARBA00023002"/>
    </source>
</evidence>
<dbReference type="PANTHER" id="PTHR10909">
    <property type="entry name" value="ELECTRON TRANSPORT OXIDOREDUCTASE"/>
    <property type="match status" value="1"/>
</dbReference>
<evidence type="ECO:0000313" key="10">
    <source>
        <dbReference type="Proteomes" id="UP000695000"/>
    </source>
</evidence>
<feature type="domain" description="Acyl-CoA oxidase C-terminal" evidence="7">
    <location>
        <begin position="510"/>
        <end position="683"/>
    </location>
</feature>
<dbReference type="Pfam" id="PF22924">
    <property type="entry name" value="ACOX_C_alpha1"/>
    <property type="match status" value="1"/>
</dbReference>
<dbReference type="InterPro" id="IPR036250">
    <property type="entry name" value="AcylCo_DH-like_C"/>
</dbReference>
<dbReference type="InterPro" id="IPR012258">
    <property type="entry name" value="Acyl-CoA_oxidase"/>
</dbReference>
<dbReference type="RefSeq" id="XP_017774751.1">
    <property type="nucleotide sequence ID" value="XM_017919262.1"/>
</dbReference>
<dbReference type="SUPFAM" id="SSF56645">
    <property type="entry name" value="Acyl-CoA dehydrogenase NM domain-like"/>
    <property type="match status" value="1"/>
</dbReference>
<dbReference type="Gene3D" id="1.20.140.10">
    <property type="entry name" value="Butyryl-CoA Dehydrogenase, subunit A, domain 3"/>
    <property type="match status" value="2"/>
</dbReference>
<dbReference type="InterPro" id="IPR046373">
    <property type="entry name" value="Acyl-CoA_Oxase/DH_mid-dom_sf"/>
</dbReference>
<dbReference type="Pfam" id="PF02770">
    <property type="entry name" value="Acyl-CoA_dh_M"/>
    <property type="match status" value="1"/>
</dbReference>
<reference evidence="11" key="1">
    <citation type="submission" date="2025-08" db="UniProtKB">
        <authorList>
            <consortium name="RefSeq"/>
        </authorList>
    </citation>
    <scope>IDENTIFICATION</scope>
    <source>
        <tissue evidence="11">Whole Larva</tissue>
    </source>
</reference>
<feature type="domain" description="Acyl-CoA oxidase/dehydrogenase middle" evidence="8">
    <location>
        <begin position="154"/>
        <end position="263"/>
    </location>
</feature>
<evidence type="ECO:0000259" key="9">
    <source>
        <dbReference type="Pfam" id="PF22924"/>
    </source>
</evidence>
<dbReference type="InterPro" id="IPR006091">
    <property type="entry name" value="Acyl-CoA_Oxase/DH_mid-dom"/>
</dbReference>
<dbReference type="SUPFAM" id="SSF47203">
    <property type="entry name" value="Acyl-CoA dehydrogenase C-terminal domain-like"/>
    <property type="match status" value="2"/>
</dbReference>
<organism evidence="10 11">
    <name type="scientific">Nicrophorus vespilloides</name>
    <name type="common">Boreal carrion beetle</name>
    <dbReference type="NCBI Taxonomy" id="110193"/>
    <lineage>
        <taxon>Eukaryota</taxon>
        <taxon>Metazoa</taxon>
        <taxon>Ecdysozoa</taxon>
        <taxon>Arthropoda</taxon>
        <taxon>Hexapoda</taxon>
        <taxon>Insecta</taxon>
        <taxon>Pterygota</taxon>
        <taxon>Neoptera</taxon>
        <taxon>Endopterygota</taxon>
        <taxon>Coleoptera</taxon>
        <taxon>Polyphaga</taxon>
        <taxon>Staphyliniformia</taxon>
        <taxon>Silphidae</taxon>
        <taxon>Nicrophorinae</taxon>
        <taxon>Nicrophorus</taxon>
    </lineage>
</organism>
<keyword evidence="4 6" id="KW-0274">FAD</keyword>
<accession>A0ABM1MJK1</accession>